<evidence type="ECO:0000313" key="1">
    <source>
        <dbReference type="EMBL" id="CEG49086.1"/>
    </source>
</evidence>
<dbReference type="AlphaFoldDB" id="A0A0P1B2Y4"/>
<dbReference type="Proteomes" id="UP000054928">
    <property type="component" value="Unassembled WGS sequence"/>
</dbReference>
<organism evidence="1 2">
    <name type="scientific">Plasmopara halstedii</name>
    <name type="common">Downy mildew of sunflower</name>
    <dbReference type="NCBI Taxonomy" id="4781"/>
    <lineage>
        <taxon>Eukaryota</taxon>
        <taxon>Sar</taxon>
        <taxon>Stramenopiles</taxon>
        <taxon>Oomycota</taxon>
        <taxon>Peronosporomycetes</taxon>
        <taxon>Peronosporales</taxon>
        <taxon>Peronosporaceae</taxon>
        <taxon>Plasmopara</taxon>
    </lineage>
</organism>
<dbReference type="RefSeq" id="XP_024585455.1">
    <property type="nucleotide sequence ID" value="XM_024720237.1"/>
</dbReference>
<sequence length="56" mass="6346">MIYDHKVHGDNSKGLNDDVKTGCQLRMHNSLYPQLISAYSLKAAVRLEIILALMFI</sequence>
<keyword evidence="2" id="KW-1185">Reference proteome</keyword>
<proteinExistence type="predicted"/>
<name>A0A0P1B2Y4_PLAHL</name>
<accession>A0A0P1B2Y4</accession>
<evidence type="ECO:0000313" key="2">
    <source>
        <dbReference type="Proteomes" id="UP000054928"/>
    </source>
</evidence>
<dbReference type="EMBL" id="CCYD01003042">
    <property type="protein sequence ID" value="CEG49086.1"/>
    <property type="molecule type" value="Genomic_DNA"/>
</dbReference>
<reference evidence="2" key="1">
    <citation type="submission" date="2014-09" db="EMBL/GenBank/DDBJ databases">
        <authorList>
            <person name="Sharma Rahul"/>
            <person name="Thines Marco"/>
        </authorList>
    </citation>
    <scope>NUCLEOTIDE SEQUENCE [LARGE SCALE GENOMIC DNA]</scope>
</reference>
<dbReference type="GeneID" id="36401927"/>
<protein>
    <submittedName>
        <fullName evidence="1">Uncharacterized protein</fullName>
    </submittedName>
</protein>